<name>A0A6J4SM23_9ACTN</name>
<accession>A0A6J4SM23</accession>
<organism evidence="2">
    <name type="scientific">uncultured Solirubrobacteraceae bacterium</name>
    <dbReference type="NCBI Taxonomy" id="1162706"/>
    <lineage>
        <taxon>Bacteria</taxon>
        <taxon>Bacillati</taxon>
        <taxon>Actinomycetota</taxon>
        <taxon>Thermoleophilia</taxon>
        <taxon>Solirubrobacterales</taxon>
        <taxon>Solirubrobacteraceae</taxon>
        <taxon>environmental samples</taxon>
    </lineage>
</organism>
<feature type="transmembrane region" description="Helical" evidence="1">
    <location>
        <begin position="6"/>
        <end position="24"/>
    </location>
</feature>
<evidence type="ECO:0000313" key="2">
    <source>
        <dbReference type="EMBL" id="CAA9496985.1"/>
    </source>
</evidence>
<dbReference type="AlphaFoldDB" id="A0A6J4SM23"/>
<feature type="non-terminal residue" evidence="2">
    <location>
        <position position="77"/>
    </location>
</feature>
<dbReference type="EMBL" id="CADCVS010000227">
    <property type="protein sequence ID" value="CAA9496985.1"/>
    <property type="molecule type" value="Genomic_DNA"/>
</dbReference>
<protein>
    <submittedName>
        <fullName evidence="2">Uncharacterized protein</fullName>
    </submittedName>
</protein>
<reference evidence="2" key="1">
    <citation type="submission" date="2020-02" db="EMBL/GenBank/DDBJ databases">
        <authorList>
            <person name="Meier V. D."/>
        </authorList>
    </citation>
    <scope>NUCLEOTIDE SEQUENCE</scope>
    <source>
        <strain evidence="2">AVDCRST_MAG30</strain>
    </source>
</reference>
<keyword evidence="1" id="KW-0472">Membrane</keyword>
<gene>
    <name evidence="2" type="ORF">AVDCRST_MAG30-1696</name>
</gene>
<keyword evidence="1" id="KW-1133">Transmembrane helix</keyword>
<proteinExistence type="predicted"/>
<evidence type="ECO:0000256" key="1">
    <source>
        <dbReference type="SAM" id="Phobius"/>
    </source>
</evidence>
<sequence length="77" mass="9080">MTVALVATAIVVIALLWEVSLPWIDRKLDERRNRRRLREEGAPGYDPGRERRAEQRARELLRSCVNDEEWGMYRDLG</sequence>
<keyword evidence="1" id="KW-0812">Transmembrane</keyword>